<dbReference type="InterPro" id="IPR050131">
    <property type="entry name" value="Peptidase_S8_subtilisin-like"/>
</dbReference>
<dbReference type="Gene3D" id="2.60.40.4070">
    <property type="match status" value="1"/>
</dbReference>
<evidence type="ECO:0000256" key="2">
    <source>
        <dbReference type="ARBA" id="ARBA00022670"/>
    </source>
</evidence>
<organism evidence="7 8">
    <name type="scientific">Candidatus Edwardsbacteria bacterium GWF2_54_11</name>
    <dbReference type="NCBI Taxonomy" id="1817851"/>
    <lineage>
        <taxon>Bacteria</taxon>
        <taxon>Candidatus Edwardsiibacteriota</taxon>
    </lineage>
</organism>
<reference evidence="7 8" key="1">
    <citation type="journal article" date="2016" name="Nat. Commun.">
        <title>Thousands of microbial genomes shed light on interconnected biogeochemical processes in an aquifer system.</title>
        <authorList>
            <person name="Anantharaman K."/>
            <person name="Brown C.T."/>
            <person name="Hug L.A."/>
            <person name="Sharon I."/>
            <person name="Castelle C.J."/>
            <person name="Probst A.J."/>
            <person name="Thomas B.C."/>
            <person name="Singh A."/>
            <person name="Wilkins M.J."/>
            <person name="Karaoz U."/>
            <person name="Brodie E.L."/>
            <person name="Williams K.H."/>
            <person name="Hubbard S.S."/>
            <person name="Banfield J.F."/>
        </authorList>
    </citation>
    <scope>NUCLEOTIDE SEQUENCE [LARGE SCALE GENOMIC DNA]</scope>
</reference>
<dbReference type="SUPFAM" id="SSF52743">
    <property type="entry name" value="Subtilisin-like"/>
    <property type="match status" value="1"/>
</dbReference>
<feature type="domain" description="Peptidase S8/S53" evidence="6">
    <location>
        <begin position="152"/>
        <end position="424"/>
    </location>
</feature>
<dbReference type="InterPro" id="IPR000209">
    <property type="entry name" value="Peptidase_S8/S53_dom"/>
</dbReference>
<dbReference type="GO" id="GO:0004252">
    <property type="term" value="F:serine-type endopeptidase activity"/>
    <property type="evidence" value="ECO:0007669"/>
    <property type="project" value="UniProtKB-UniRule"/>
</dbReference>
<feature type="active site" description="Charge relay system" evidence="5">
    <location>
        <position position="161"/>
    </location>
</feature>
<evidence type="ECO:0000313" key="8">
    <source>
        <dbReference type="Proteomes" id="UP000177230"/>
    </source>
</evidence>
<dbReference type="InterPro" id="IPR036852">
    <property type="entry name" value="Peptidase_S8/S53_dom_sf"/>
</dbReference>
<dbReference type="AlphaFoldDB" id="A0A1F5RCA4"/>
<dbReference type="InterPro" id="IPR015500">
    <property type="entry name" value="Peptidase_S8_subtilisin-rel"/>
</dbReference>
<sequence>MLVFFYDKGFSTKDELRSALDRRGRQFSQRALKRRAKVGRQEMTFEDLPVNADYVHRIAALGARHRQSLNWFNAASFEMTESQVRLCQNLSFVKTIGLLPAGSKRILPELEDTDRKPPETQNPKAHLLNYGPSFTQDSLINAVICHDSGYSGAGVLVAMLDNGFRKGHQAFDSIRVGGRLVDEWDFCTNLPLVDSASHGTGTWSEAGGYVPGKLIGPAYKALWAIYHTEDNYQEMPVEEDHWAAALQRADSIGAEVVSSSLGYRDFDSSQYSYSYQDLDGNTAISTLAARHAAALGIIVCNAMANSGPSLGSLAAPADADSILSVGAVNSSGIIASFSSRGPTYDARPKPEVCAQGVSDYWANWSDIDSFSYASGTSCATPLVAGACALILEAHPDWTPMQVREALMMTASRSTNPDSTTYGWGIIDTWAAMHYSPSGAAEEKPGPSVGPGLALSCRPNPMRSGAVISFAMPGSGSAMLAVYDITGRLVYQTATIYAAPGTNHFSWNGHDRSGRLLGNGVYFCRVNGGGRAGTIKITIIR</sequence>
<dbReference type="GO" id="GO:0006508">
    <property type="term" value="P:proteolysis"/>
    <property type="evidence" value="ECO:0007669"/>
    <property type="project" value="UniProtKB-KW"/>
</dbReference>
<evidence type="ECO:0000256" key="3">
    <source>
        <dbReference type="ARBA" id="ARBA00022801"/>
    </source>
</evidence>
<protein>
    <recommendedName>
        <fullName evidence="6">Peptidase S8/S53 domain-containing protein</fullName>
    </recommendedName>
</protein>
<keyword evidence="3 5" id="KW-0378">Hydrolase</keyword>
<dbReference type="InterPro" id="IPR023828">
    <property type="entry name" value="Peptidase_S8_Ser-AS"/>
</dbReference>
<dbReference type="PANTHER" id="PTHR43806:SF67">
    <property type="entry name" value="EGF-LIKE DOMAIN-CONTAINING PROTEIN"/>
    <property type="match status" value="1"/>
</dbReference>
<name>A0A1F5RCA4_9BACT</name>
<dbReference type="Pfam" id="PF00082">
    <property type="entry name" value="Peptidase_S8"/>
    <property type="match status" value="1"/>
</dbReference>
<keyword evidence="4 5" id="KW-0720">Serine protease</keyword>
<evidence type="ECO:0000313" key="7">
    <source>
        <dbReference type="EMBL" id="OGF12100.1"/>
    </source>
</evidence>
<keyword evidence="2 5" id="KW-0645">Protease</keyword>
<dbReference type="Proteomes" id="UP000177230">
    <property type="component" value="Unassembled WGS sequence"/>
</dbReference>
<evidence type="ECO:0000256" key="1">
    <source>
        <dbReference type="ARBA" id="ARBA00011073"/>
    </source>
</evidence>
<dbReference type="PRINTS" id="PR00723">
    <property type="entry name" value="SUBTILISIN"/>
</dbReference>
<evidence type="ECO:0000256" key="5">
    <source>
        <dbReference type="PROSITE-ProRule" id="PRU01240"/>
    </source>
</evidence>
<accession>A0A1F5RCA4</accession>
<dbReference type="NCBIfam" id="TIGR04183">
    <property type="entry name" value="Por_Secre_tail"/>
    <property type="match status" value="1"/>
</dbReference>
<comment type="caution">
    <text evidence="7">The sequence shown here is derived from an EMBL/GenBank/DDBJ whole genome shotgun (WGS) entry which is preliminary data.</text>
</comment>
<dbReference type="PROSITE" id="PS51892">
    <property type="entry name" value="SUBTILASE"/>
    <property type="match status" value="1"/>
</dbReference>
<comment type="similarity">
    <text evidence="1 5">Belongs to the peptidase S8 family.</text>
</comment>
<evidence type="ECO:0000259" key="6">
    <source>
        <dbReference type="Pfam" id="PF00082"/>
    </source>
</evidence>
<dbReference type="InterPro" id="IPR026444">
    <property type="entry name" value="Secre_tail"/>
</dbReference>
<evidence type="ECO:0000256" key="4">
    <source>
        <dbReference type="ARBA" id="ARBA00022825"/>
    </source>
</evidence>
<dbReference type="Gene3D" id="3.40.50.200">
    <property type="entry name" value="Peptidase S8/S53 domain"/>
    <property type="match status" value="1"/>
</dbReference>
<feature type="active site" description="Charge relay system" evidence="5">
    <location>
        <position position="198"/>
    </location>
</feature>
<dbReference type="EMBL" id="MFFM01000034">
    <property type="protein sequence ID" value="OGF12100.1"/>
    <property type="molecule type" value="Genomic_DNA"/>
</dbReference>
<gene>
    <name evidence="7" type="ORF">A2024_03685</name>
</gene>
<feature type="active site" description="Charge relay system" evidence="5">
    <location>
        <position position="377"/>
    </location>
</feature>
<dbReference type="PROSITE" id="PS00138">
    <property type="entry name" value="SUBTILASE_SER"/>
    <property type="match status" value="1"/>
</dbReference>
<proteinExistence type="inferred from homology"/>
<dbReference type="PANTHER" id="PTHR43806">
    <property type="entry name" value="PEPTIDASE S8"/>
    <property type="match status" value="1"/>
</dbReference>